<gene>
    <name evidence="3" type="ORF">AQJ67_28505</name>
</gene>
<evidence type="ECO:0000256" key="1">
    <source>
        <dbReference type="SAM" id="MobiDB-lite"/>
    </source>
</evidence>
<reference evidence="3 4" key="1">
    <citation type="submission" date="2015-10" db="EMBL/GenBank/DDBJ databases">
        <title>Draft genome sequence of Streptomyces caeruleatus NRRL B-24802, type strain for the species Streptomyces caeruleatus.</title>
        <authorList>
            <person name="Ruckert C."/>
            <person name="Winkler A."/>
            <person name="Kalinowski J."/>
            <person name="Kampfer P."/>
            <person name="Glaeser S."/>
        </authorList>
    </citation>
    <scope>NUCLEOTIDE SEQUENCE [LARGE SCALE GENOMIC DNA]</scope>
    <source>
        <strain evidence="3 4">NRRL B-24802</strain>
    </source>
</reference>
<dbReference type="EMBL" id="LMWY01000038">
    <property type="protein sequence ID" value="KUN97927.1"/>
    <property type="molecule type" value="Genomic_DNA"/>
</dbReference>
<evidence type="ECO:0000313" key="3">
    <source>
        <dbReference type="EMBL" id="KUN97927.1"/>
    </source>
</evidence>
<dbReference type="RefSeq" id="WP_062722181.1">
    <property type="nucleotide sequence ID" value="NZ_KQ948933.1"/>
</dbReference>
<proteinExistence type="predicted"/>
<accession>A0A101TSZ8</accession>
<organism evidence="3 4">
    <name type="scientific">Streptomyces caeruleatus</name>
    <dbReference type="NCBI Taxonomy" id="661399"/>
    <lineage>
        <taxon>Bacteria</taxon>
        <taxon>Bacillati</taxon>
        <taxon>Actinomycetota</taxon>
        <taxon>Actinomycetes</taxon>
        <taxon>Kitasatosporales</taxon>
        <taxon>Streptomycetaceae</taxon>
        <taxon>Streptomyces</taxon>
    </lineage>
</organism>
<sequence length="96" mass="9898">MPRLTRTLAATALAVAVAGYAATEYLNASTPTARPSSPYAPEPSSAPEPSPPDCTRASLATALPTTLPTALPTASPWDSAVEAHLCVGWHATVEKR</sequence>
<keyword evidence="2" id="KW-0732">Signal</keyword>
<feature type="signal peptide" evidence="2">
    <location>
        <begin position="1"/>
        <end position="21"/>
    </location>
</feature>
<dbReference type="AlphaFoldDB" id="A0A101TSZ8"/>
<evidence type="ECO:0000313" key="4">
    <source>
        <dbReference type="Proteomes" id="UP000053429"/>
    </source>
</evidence>
<dbReference type="Proteomes" id="UP000053429">
    <property type="component" value="Unassembled WGS sequence"/>
</dbReference>
<feature type="chain" id="PRO_5007107383" description="Secreted protein" evidence="2">
    <location>
        <begin position="22"/>
        <end position="96"/>
    </location>
</feature>
<keyword evidence="4" id="KW-1185">Reference proteome</keyword>
<evidence type="ECO:0008006" key="5">
    <source>
        <dbReference type="Google" id="ProtNLM"/>
    </source>
</evidence>
<name>A0A101TSZ8_9ACTN</name>
<comment type="caution">
    <text evidence="3">The sequence shown here is derived from an EMBL/GenBank/DDBJ whole genome shotgun (WGS) entry which is preliminary data.</text>
</comment>
<evidence type="ECO:0000256" key="2">
    <source>
        <dbReference type="SAM" id="SignalP"/>
    </source>
</evidence>
<protein>
    <recommendedName>
        <fullName evidence="5">Secreted protein</fullName>
    </recommendedName>
</protein>
<feature type="region of interest" description="Disordered" evidence="1">
    <location>
        <begin position="30"/>
        <end position="57"/>
    </location>
</feature>
<feature type="compositionally biased region" description="Pro residues" evidence="1">
    <location>
        <begin position="38"/>
        <end position="52"/>
    </location>
</feature>